<evidence type="ECO:0000256" key="2">
    <source>
        <dbReference type="ARBA" id="ARBA00023125"/>
    </source>
</evidence>
<evidence type="ECO:0000256" key="1">
    <source>
        <dbReference type="ARBA" id="ARBA00023015"/>
    </source>
</evidence>
<protein>
    <submittedName>
        <fullName evidence="6">Regulatory LuxR family protein</fullName>
    </submittedName>
</protein>
<dbReference type="CDD" id="cd06170">
    <property type="entry name" value="LuxR_C_like"/>
    <property type="match status" value="1"/>
</dbReference>
<keyword evidence="4" id="KW-0812">Transmembrane</keyword>
<feature type="transmembrane region" description="Helical" evidence="4">
    <location>
        <begin position="196"/>
        <end position="219"/>
    </location>
</feature>
<dbReference type="GO" id="GO:0006355">
    <property type="term" value="P:regulation of DNA-templated transcription"/>
    <property type="evidence" value="ECO:0007669"/>
    <property type="project" value="InterPro"/>
</dbReference>
<evidence type="ECO:0000313" key="6">
    <source>
        <dbReference type="EMBL" id="TCS88463.1"/>
    </source>
</evidence>
<keyword evidence="4" id="KW-1133">Transmembrane helix</keyword>
<sequence length="309" mass="35840">MDTERLYIWICFFFSIALAAGGAILFFQKKAIREIPPSRFLQYFLVLVYAFGFYSIWSNALFHLFFTERTHEAIAQLPEYLTLIGIPFLITGMFMLLLWALNLLEKKPGKFFLPLASLLILVMLLAYVAYKRFDLLANVRQLYALFIILTAFVAGSLLCFSGVKYVEKKPRRILILLVFFFGTIHIPLFLDRLATFIPELIFIFLFFFTTTFIGVYFAYTVKVPPLKPEDDGGAASFERFIREYGITGSESEVVQEIYKGKTNQEIADKLFVTVQTIKDHTHRIYLKTNLKNRAQLTSLLRKYEHPAMK</sequence>
<dbReference type="PANTHER" id="PTHR44688:SF16">
    <property type="entry name" value="DNA-BINDING TRANSCRIPTIONAL ACTIVATOR DEVR_DOSR"/>
    <property type="match status" value="1"/>
</dbReference>
<gene>
    <name evidence="6" type="ORF">EDD80_103328</name>
</gene>
<evidence type="ECO:0000256" key="3">
    <source>
        <dbReference type="ARBA" id="ARBA00023163"/>
    </source>
</evidence>
<feature type="transmembrane region" description="Helical" evidence="4">
    <location>
        <begin position="111"/>
        <end position="130"/>
    </location>
</feature>
<feature type="transmembrane region" description="Helical" evidence="4">
    <location>
        <begin position="173"/>
        <end position="190"/>
    </location>
</feature>
<dbReference type="PANTHER" id="PTHR44688">
    <property type="entry name" value="DNA-BINDING TRANSCRIPTIONAL ACTIVATOR DEVR_DOSR"/>
    <property type="match status" value="1"/>
</dbReference>
<keyword evidence="1" id="KW-0805">Transcription regulation</keyword>
<dbReference type="InterPro" id="IPR000792">
    <property type="entry name" value="Tscrpt_reg_LuxR_C"/>
</dbReference>
<dbReference type="RefSeq" id="WP_132128665.1">
    <property type="nucleotide sequence ID" value="NZ_CP042432.1"/>
</dbReference>
<dbReference type="PROSITE" id="PS00622">
    <property type="entry name" value="HTH_LUXR_1"/>
    <property type="match status" value="1"/>
</dbReference>
<dbReference type="Gene3D" id="1.10.10.10">
    <property type="entry name" value="Winged helix-like DNA-binding domain superfamily/Winged helix DNA-binding domain"/>
    <property type="match status" value="1"/>
</dbReference>
<keyword evidence="3" id="KW-0804">Transcription</keyword>
<dbReference type="AlphaFoldDB" id="A0A4R3KUG7"/>
<dbReference type="PROSITE" id="PS50043">
    <property type="entry name" value="HTH_LUXR_2"/>
    <property type="match status" value="1"/>
</dbReference>
<feature type="domain" description="HTH luxR-type" evidence="5">
    <location>
        <begin position="239"/>
        <end position="304"/>
    </location>
</feature>
<dbReference type="Pfam" id="PF00196">
    <property type="entry name" value="GerE"/>
    <property type="match status" value="1"/>
</dbReference>
<feature type="transmembrane region" description="Helical" evidence="4">
    <location>
        <begin position="40"/>
        <end position="60"/>
    </location>
</feature>
<feature type="transmembrane region" description="Helical" evidence="4">
    <location>
        <begin position="142"/>
        <end position="161"/>
    </location>
</feature>
<dbReference type="Proteomes" id="UP000295807">
    <property type="component" value="Unassembled WGS sequence"/>
</dbReference>
<dbReference type="OrthoDB" id="9807565at2"/>
<dbReference type="SUPFAM" id="SSF46894">
    <property type="entry name" value="C-terminal effector domain of the bipartite response regulators"/>
    <property type="match status" value="1"/>
</dbReference>
<dbReference type="PRINTS" id="PR00038">
    <property type="entry name" value="HTHLUXR"/>
</dbReference>
<name>A0A4R3KUG7_9SPHI</name>
<evidence type="ECO:0000256" key="4">
    <source>
        <dbReference type="SAM" id="Phobius"/>
    </source>
</evidence>
<dbReference type="GO" id="GO:0003677">
    <property type="term" value="F:DNA binding"/>
    <property type="evidence" value="ECO:0007669"/>
    <property type="project" value="UniProtKB-KW"/>
</dbReference>
<proteinExistence type="predicted"/>
<evidence type="ECO:0000313" key="7">
    <source>
        <dbReference type="Proteomes" id="UP000295807"/>
    </source>
</evidence>
<accession>A0A4R3KUG7</accession>
<dbReference type="SMART" id="SM00421">
    <property type="entry name" value="HTH_LUXR"/>
    <property type="match status" value="1"/>
</dbReference>
<dbReference type="EMBL" id="SMAD01000003">
    <property type="protein sequence ID" value="TCS88463.1"/>
    <property type="molecule type" value="Genomic_DNA"/>
</dbReference>
<comment type="caution">
    <text evidence="6">The sequence shown here is derived from an EMBL/GenBank/DDBJ whole genome shotgun (WGS) entry which is preliminary data.</text>
</comment>
<keyword evidence="2" id="KW-0238">DNA-binding</keyword>
<reference evidence="6 7" key="1">
    <citation type="submission" date="2019-03" db="EMBL/GenBank/DDBJ databases">
        <title>Genomic Encyclopedia of Type Strains, Phase IV (KMG-IV): sequencing the most valuable type-strain genomes for metagenomic binning, comparative biology and taxonomic classification.</title>
        <authorList>
            <person name="Goeker M."/>
        </authorList>
    </citation>
    <scope>NUCLEOTIDE SEQUENCE [LARGE SCALE GENOMIC DNA]</scope>
    <source>
        <strain evidence="6 7">DSM 21100</strain>
    </source>
</reference>
<evidence type="ECO:0000259" key="5">
    <source>
        <dbReference type="PROSITE" id="PS50043"/>
    </source>
</evidence>
<feature type="transmembrane region" description="Helical" evidence="4">
    <location>
        <begin position="6"/>
        <end position="28"/>
    </location>
</feature>
<dbReference type="InterPro" id="IPR036388">
    <property type="entry name" value="WH-like_DNA-bd_sf"/>
</dbReference>
<dbReference type="InterPro" id="IPR016032">
    <property type="entry name" value="Sig_transdc_resp-reg_C-effctor"/>
</dbReference>
<feature type="transmembrane region" description="Helical" evidence="4">
    <location>
        <begin position="80"/>
        <end position="104"/>
    </location>
</feature>
<keyword evidence="7" id="KW-1185">Reference proteome</keyword>
<organism evidence="6 7">
    <name type="scientific">Anseongella ginsenosidimutans</name>
    <dbReference type="NCBI Taxonomy" id="496056"/>
    <lineage>
        <taxon>Bacteria</taxon>
        <taxon>Pseudomonadati</taxon>
        <taxon>Bacteroidota</taxon>
        <taxon>Sphingobacteriia</taxon>
        <taxon>Sphingobacteriales</taxon>
        <taxon>Sphingobacteriaceae</taxon>
        <taxon>Anseongella</taxon>
    </lineage>
</organism>
<keyword evidence="4" id="KW-0472">Membrane</keyword>